<evidence type="ECO:0000313" key="2">
    <source>
        <dbReference type="EMBL" id="KAH7248193.1"/>
    </source>
</evidence>
<feature type="region of interest" description="Disordered" evidence="1">
    <location>
        <begin position="1"/>
        <end position="183"/>
    </location>
</feature>
<dbReference type="AlphaFoldDB" id="A0A9P9GZ32"/>
<name>A0A9P9GZ32_FUSSL</name>
<gene>
    <name evidence="2" type="ORF">B0J15DRAFT_596508</name>
</gene>
<feature type="compositionally biased region" description="Basic residues" evidence="1">
    <location>
        <begin position="23"/>
        <end position="35"/>
    </location>
</feature>
<keyword evidence="3" id="KW-1185">Reference proteome</keyword>
<dbReference type="EMBL" id="JAGTJS010000014">
    <property type="protein sequence ID" value="KAH7248193.1"/>
    <property type="molecule type" value="Genomic_DNA"/>
</dbReference>
<dbReference type="Proteomes" id="UP000736672">
    <property type="component" value="Unassembled WGS sequence"/>
</dbReference>
<comment type="caution">
    <text evidence="2">The sequence shown here is derived from an EMBL/GenBank/DDBJ whole genome shotgun (WGS) entry which is preliminary data.</text>
</comment>
<proteinExistence type="predicted"/>
<feature type="compositionally biased region" description="Acidic residues" evidence="1">
    <location>
        <begin position="149"/>
        <end position="168"/>
    </location>
</feature>
<feature type="compositionally biased region" description="Pro residues" evidence="1">
    <location>
        <begin position="89"/>
        <end position="100"/>
    </location>
</feature>
<accession>A0A9P9GZ32</accession>
<dbReference type="OrthoDB" id="5369347at2759"/>
<reference evidence="2" key="1">
    <citation type="journal article" date="2021" name="Nat. Commun.">
        <title>Genetic determinants of endophytism in the Arabidopsis root mycobiome.</title>
        <authorList>
            <person name="Mesny F."/>
            <person name="Miyauchi S."/>
            <person name="Thiergart T."/>
            <person name="Pickel B."/>
            <person name="Atanasova L."/>
            <person name="Karlsson M."/>
            <person name="Huettel B."/>
            <person name="Barry K.W."/>
            <person name="Haridas S."/>
            <person name="Chen C."/>
            <person name="Bauer D."/>
            <person name="Andreopoulos W."/>
            <person name="Pangilinan J."/>
            <person name="LaButti K."/>
            <person name="Riley R."/>
            <person name="Lipzen A."/>
            <person name="Clum A."/>
            <person name="Drula E."/>
            <person name="Henrissat B."/>
            <person name="Kohler A."/>
            <person name="Grigoriev I.V."/>
            <person name="Martin F.M."/>
            <person name="Hacquard S."/>
        </authorList>
    </citation>
    <scope>NUCLEOTIDE SEQUENCE</scope>
    <source>
        <strain evidence="2">FSSC 5 MPI-SDFR-AT-0091</strain>
    </source>
</reference>
<organism evidence="2 3">
    <name type="scientific">Fusarium solani</name>
    <name type="common">Filamentous fungus</name>
    <dbReference type="NCBI Taxonomy" id="169388"/>
    <lineage>
        <taxon>Eukaryota</taxon>
        <taxon>Fungi</taxon>
        <taxon>Dikarya</taxon>
        <taxon>Ascomycota</taxon>
        <taxon>Pezizomycotina</taxon>
        <taxon>Sordariomycetes</taxon>
        <taxon>Hypocreomycetidae</taxon>
        <taxon>Hypocreales</taxon>
        <taxon>Nectriaceae</taxon>
        <taxon>Fusarium</taxon>
        <taxon>Fusarium solani species complex</taxon>
    </lineage>
</organism>
<feature type="compositionally biased region" description="Basic residues" evidence="1">
    <location>
        <begin position="1"/>
        <end position="14"/>
    </location>
</feature>
<sequence>MSQLVPRRRGRPRKVASEEERVARKRALQRARSRRYYQQQHQQAINPRRAPTESQQAEFIHHHHYQPHPPAIPSTTDPIISLHLEPHLQIPPPLEDPPAAEPTYNRNYDDDEPNEAEAGPAGAPCSPPPVGDSDLHDTPSSQYYPAEEERTDDGVDAAADDDDDECEDDRGFINHPHQNKPVPENSISALEQYLAQEWTTHPSCPSEEHEANHDSLVETGHHHSCNSLEDVIVRLDGLIDDDHDHHPLPHVTGPSSDLLGHVSQLENLHGGDPPYDAQQPMHSHYREFRAACQIALEGSSSNGAPPSLCLPTRHRLAQPFTDDFIQKTYDLDSICSFPSSLAVAKLGIQWYPQPYVIFNHTDDVHLSIDIPSSTFYQNNSYPQGTHQRRRPLHHIPNYCFGRIQGLIDTFIWVFFPALCSHYTHDNPHTQTSLPKEQYTLWYDQILLPAITAAVQDPNILQYIPKSRRIAQSTSRARQESISTERLNEENGYADVLGQGTRSNALSYILQPRHLGAIWQGVQSRAATFPQFASIRLYMGVKNLKLAYMHPDITQTISDWRNQWNAAVDERFLDPSSTYVDIGRQYTPRTGSAAEANVLLWRQRQAWSRRYNALGLAEQNPPESSEPVKSGVAALGIILRRFK</sequence>
<protein>
    <submittedName>
        <fullName evidence="2">Uncharacterized protein</fullName>
    </submittedName>
</protein>
<evidence type="ECO:0000313" key="3">
    <source>
        <dbReference type="Proteomes" id="UP000736672"/>
    </source>
</evidence>
<evidence type="ECO:0000256" key="1">
    <source>
        <dbReference type="SAM" id="MobiDB-lite"/>
    </source>
</evidence>